<dbReference type="InterPro" id="IPR040547">
    <property type="entry name" value="CdiI"/>
</dbReference>
<proteinExistence type="predicted"/>
<dbReference type="Pfam" id="PF18616">
    <property type="entry name" value="CdiI_3"/>
    <property type="match status" value="1"/>
</dbReference>
<keyword evidence="2" id="KW-1185">Reference proteome</keyword>
<protein>
    <submittedName>
        <fullName evidence="1">Uncharacterized protein</fullName>
    </submittedName>
</protein>
<reference evidence="1 2" key="1">
    <citation type="submission" date="2019-10" db="EMBL/GenBank/DDBJ databases">
        <title>Streptomyces smaragdinus sp. nov. and Streptomyces fabii sp. nov., isolated from the gut of fungus growing-termite Macrotermes natalensis.</title>
        <authorList>
            <person name="Schwitalla J."/>
            <person name="Benndorf R."/>
            <person name="Martin K."/>
            <person name="De Beer W."/>
            <person name="Kaster A.-K."/>
            <person name="Vollmers J."/>
            <person name="Poulsen M."/>
            <person name="Beemelmanns C."/>
        </authorList>
    </citation>
    <scope>NUCLEOTIDE SEQUENCE [LARGE SCALE GENOMIC DNA]</scope>
    <source>
        <strain evidence="1 2">RB5</strain>
    </source>
</reference>
<sequence>MIPMDRLLHLERTLDELDPPRWAPPAPDATRLVRKVHELRQIPLGELGPADVRTLVSQQVALPYVLPLAVRSLLKDPLLDAYFYEGDLLLATVNLPASAWAPFPDLRIRLRTRISSLAHEAVVDLPQGAAEELARYLAEPEQHR</sequence>
<accession>A0A7K0C9A4</accession>
<name>A0A7K0C9A4_9ACTN</name>
<dbReference type="EMBL" id="WEGJ01000001">
    <property type="protein sequence ID" value="MQY09973.1"/>
    <property type="molecule type" value="Genomic_DNA"/>
</dbReference>
<comment type="caution">
    <text evidence="1">The sequence shown here is derived from an EMBL/GenBank/DDBJ whole genome shotgun (WGS) entry which is preliminary data.</text>
</comment>
<dbReference type="CDD" id="cd20691">
    <property type="entry name" value="CdiI_EC536-like"/>
    <property type="match status" value="1"/>
</dbReference>
<dbReference type="Proteomes" id="UP000466345">
    <property type="component" value="Unassembled WGS sequence"/>
</dbReference>
<gene>
    <name evidence="1" type="ORF">SRB5_00770</name>
</gene>
<evidence type="ECO:0000313" key="2">
    <source>
        <dbReference type="Proteomes" id="UP000466345"/>
    </source>
</evidence>
<organism evidence="1 2">
    <name type="scientific">Streptomyces smaragdinus</name>
    <dbReference type="NCBI Taxonomy" id="2585196"/>
    <lineage>
        <taxon>Bacteria</taxon>
        <taxon>Bacillati</taxon>
        <taxon>Actinomycetota</taxon>
        <taxon>Actinomycetes</taxon>
        <taxon>Kitasatosporales</taxon>
        <taxon>Streptomycetaceae</taxon>
        <taxon>Streptomyces</taxon>
    </lineage>
</organism>
<evidence type="ECO:0000313" key="1">
    <source>
        <dbReference type="EMBL" id="MQY09973.1"/>
    </source>
</evidence>
<dbReference type="AlphaFoldDB" id="A0A7K0C9A4"/>